<dbReference type="Gene3D" id="1.10.10.60">
    <property type="entry name" value="Homeodomain-like"/>
    <property type="match status" value="1"/>
</dbReference>
<dbReference type="EMBL" id="SUMG01000006">
    <property type="protein sequence ID" value="NBG88171.1"/>
    <property type="molecule type" value="Genomic_DNA"/>
</dbReference>
<dbReference type="GO" id="GO:0005524">
    <property type="term" value="F:ATP binding"/>
    <property type="evidence" value="ECO:0007669"/>
    <property type="project" value="UniProtKB-KW"/>
</dbReference>
<dbReference type="Pfam" id="PF25601">
    <property type="entry name" value="AAA_lid_14"/>
    <property type="match status" value="1"/>
</dbReference>
<dbReference type="InterPro" id="IPR002078">
    <property type="entry name" value="Sigma_54_int"/>
</dbReference>
<proteinExistence type="predicted"/>
<dbReference type="GO" id="GO:0000160">
    <property type="term" value="P:phosphorelay signal transduction system"/>
    <property type="evidence" value="ECO:0007669"/>
    <property type="project" value="InterPro"/>
</dbReference>
<dbReference type="InterPro" id="IPR025944">
    <property type="entry name" value="Sigma_54_int_dom_CS"/>
</dbReference>
<feature type="domain" description="Response regulatory" evidence="9">
    <location>
        <begin position="3"/>
        <end position="116"/>
    </location>
</feature>
<keyword evidence="7" id="KW-0597">Phosphoprotein</keyword>
<dbReference type="CDD" id="cd00009">
    <property type="entry name" value="AAA"/>
    <property type="match status" value="1"/>
</dbReference>
<dbReference type="PANTHER" id="PTHR32071:SF57">
    <property type="entry name" value="C4-DICARBOXYLATE TRANSPORT TRANSCRIPTIONAL REGULATORY PROTEIN DCTD"/>
    <property type="match status" value="1"/>
</dbReference>
<evidence type="ECO:0000256" key="2">
    <source>
        <dbReference type="ARBA" id="ARBA00022741"/>
    </source>
</evidence>
<dbReference type="PROSITE" id="PS50045">
    <property type="entry name" value="SIGMA54_INTERACT_4"/>
    <property type="match status" value="1"/>
</dbReference>
<dbReference type="Pfam" id="PF00072">
    <property type="entry name" value="Response_reg"/>
    <property type="match status" value="1"/>
</dbReference>
<dbReference type="Pfam" id="PF00158">
    <property type="entry name" value="Sigma54_activat"/>
    <property type="match status" value="1"/>
</dbReference>
<dbReference type="GO" id="GO:0006355">
    <property type="term" value="P:regulation of DNA-templated transcription"/>
    <property type="evidence" value="ECO:0007669"/>
    <property type="project" value="InterPro"/>
</dbReference>
<dbReference type="InterPro" id="IPR001789">
    <property type="entry name" value="Sig_transdc_resp-reg_receiver"/>
</dbReference>
<dbReference type="SMART" id="SM00382">
    <property type="entry name" value="AAA"/>
    <property type="match status" value="1"/>
</dbReference>
<dbReference type="AlphaFoldDB" id="A0AA43XKR7"/>
<sequence length="454" mass="52036">MDKILIVDDEQAICTSLEFALEEDYEVITTTKPEKALEIIKEQDIDLCLLDLRIGKVDGIEVLKKIKGMNEEVLVIMMTAYGSIDSSIEAVKEGAYYYLTKPLQMEGLFALLEQAFKYKRLHEKVNYLSGELEQKYRYRDLVGKSGEMQKVFSLIEKVKDVDSSVMITGDSGTGKELVARAIHFGGRRRNEHFEVVNCAAIPENLFESELFGYKKGAFTGATRDKKGKFELAKEGTLFLDEIGDMPMALQAKLLRVIQQKEITPLGAAEPIKLNLRMLCATNKDVRHQVEIGEFREDLYFRLNVVEVHVPSLNERRQDLPLLFEHFLHYYNKELSKTTKKISKEARECLLRYGYPGNVRELKNVIEHAMVMSEEEEIEIYDLPEKVREDYSLGKNPSKDVVNPLVGLTLEEVECKLIKETLDKNQGHRQKTAKMLGISVRGLRNKIQRCELIVE</sequence>
<keyword evidence="2" id="KW-0547">Nucleotide-binding</keyword>
<evidence type="ECO:0000256" key="5">
    <source>
        <dbReference type="ARBA" id="ARBA00023163"/>
    </source>
</evidence>
<comment type="caution">
    <text evidence="10">The sequence shown here is derived from an EMBL/GenBank/DDBJ whole genome shotgun (WGS) entry which is preliminary data.</text>
</comment>
<dbReference type="InterPro" id="IPR002197">
    <property type="entry name" value="HTH_Fis"/>
</dbReference>
<dbReference type="PRINTS" id="PR01590">
    <property type="entry name" value="HTHFIS"/>
</dbReference>
<feature type="modified residue" description="4-aspartylphosphate" evidence="7">
    <location>
        <position position="51"/>
    </location>
</feature>
<dbReference type="Gene3D" id="3.40.50.2300">
    <property type="match status" value="1"/>
</dbReference>
<evidence type="ECO:0000256" key="6">
    <source>
        <dbReference type="ARBA" id="ARBA00024867"/>
    </source>
</evidence>
<dbReference type="SUPFAM" id="SSF46689">
    <property type="entry name" value="Homeodomain-like"/>
    <property type="match status" value="1"/>
</dbReference>
<dbReference type="SUPFAM" id="SSF52172">
    <property type="entry name" value="CheY-like"/>
    <property type="match status" value="1"/>
</dbReference>
<dbReference type="PROSITE" id="PS00688">
    <property type="entry name" value="SIGMA54_INTERACT_3"/>
    <property type="match status" value="1"/>
</dbReference>
<dbReference type="Proteomes" id="UP000449710">
    <property type="component" value="Unassembled WGS sequence"/>
</dbReference>
<dbReference type="Pfam" id="PF02954">
    <property type="entry name" value="HTH_8"/>
    <property type="match status" value="1"/>
</dbReference>
<dbReference type="PANTHER" id="PTHR32071">
    <property type="entry name" value="TRANSCRIPTIONAL REGULATORY PROTEIN"/>
    <property type="match status" value="1"/>
</dbReference>
<dbReference type="PROSITE" id="PS00675">
    <property type="entry name" value="SIGMA54_INTERACT_1"/>
    <property type="match status" value="1"/>
</dbReference>
<evidence type="ECO:0000259" key="9">
    <source>
        <dbReference type="PROSITE" id="PS50110"/>
    </source>
</evidence>
<keyword evidence="11" id="KW-1185">Reference proteome</keyword>
<dbReference type="InterPro" id="IPR058031">
    <property type="entry name" value="AAA_lid_NorR"/>
</dbReference>
<dbReference type="Gene3D" id="1.10.8.60">
    <property type="match status" value="1"/>
</dbReference>
<evidence type="ECO:0000313" key="11">
    <source>
        <dbReference type="Proteomes" id="UP000449710"/>
    </source>
</evidence>
<dbReference type="InterPro" id="IPR025662">
    <property type="entry name" value="Sigma_54_int_dom_ATP-bd_1"/>
</dbReference>
<dbReference type="InterPro" id="IPR011006">
    <property type="entry name" value="CheY-like_superfamily"/>
</dbReference>
<dbReference type="SMART" id="SM00448">
    <property type="entry name" value="REC"/>
    <property type="match status" value="1"/>
</dbReference>
<evidence type="ECO:0000256" key="4">
    <source>
        <dbReference type="ARBA" id="ARBA00023015"/>
    </source>
</evidence>
<dbReference type="GO" id="GO:0043565">
    <property type="term" value="F:sequence-specific DNA binding"/>
    <property type="evidence" value="ECO:0007669"/>
    <property type="project" value="InterPro"/>
</dbReference>
<dbReference type="RefSeq" id="WP_160720433.1">
    <property type="nucleotide sequence ID" value="NZ_SUMG01000006.1"/>
</dbReference>
<feature type="domain" description="Sigma-54 factor interaction" evidence="8">
    <location>
        <begin position="141"/>
        <end position="370"/>
    </location>
</feature>
<dbReference type="InterPro" id="IPR003593">
    <property type="entry name" value="AAA+_ATPase"/>
</dbReference>
<organism evidence="10 11">
    <name type="scientific">Isachenkonia alkalipeptolytica</name>
    <dbReference type="NCBI Taxonomy" id="2565777"/>
    <lineage>
        <taxon>Bacteria</taxon>
        <taxon>Bacillati</taxon>
        <taxon>Bacillota</taxon>
        <taxon>Clostridia</taxon>
        <taxon>Eubacteriales</taxon>
        <taxon>Clostridiaceae</taxon>
        <taxon>Isachenkonia</taxon>
    </lineage>
</organism>
<keyword evidence="5" id="KW-0804">Transcription</keyword>
<evidence type="ECO:0000259" key="8">
    <source>
        <dbReference type="PROSITE" id="PS50045"/>
    </source>
</evidence>
<protein>
    <recommendedName>
        <fullName evidence="1">Stage 0 sporulation protein A homolog</fullName>
    </recommendedName>
</protein>
<name>A0AA43XKR7_9CLOT</name>
<dbReference type="SUPFAM" id="SSF52540">
    <property type="entry name" value="P-loop containing nucleoside triphosphate hydrolases"/>
    <property type="match status" value="1"/>
</dbReference>
<keyword evidence="3" id="KW-0067">ATP-binding</keyword>
<dbReference type="InterPro" id="IPR027417">
    <property type="entry name" value="P-loop_NTPase"/>
</dbReference>
<accession>A0AA43XKR7</accession>
<evidence type="ECO:0000256" key="1">
    <source>
        <dbReference type="ARBA" id="ARBA00018672"/>
    </source>
</evidence>
<dbReference type="Gene3D" id="3.40.50.300">
    <property type="entry name" value="P-loop containing nucleotide triphosphate hydrolases"/>
    <property type="match status" value="1"/>
</dbReference>
<dbReference type="FunFam" id="3.40.50.300:FF:000006">
    <property type="entry name" value="DNA-binding transcriptional regulator NtrC"/>
    <property type="match status" value="1"/>
</dbReference>
<dbReference type="PROSITE" id="PS50110">
    <property type="entry name" value="RESPONSE_REGULATORY"/>
    <property type="match status" value="1"/>
</dbReference>
<evidence type="ECO:0000313" key="10">
    <source>
        <dbReference type="EMBL" id="NBG88171.1"/>
    </source>
</evidence>
<keyword evidence="4" id="KW-0805">Transcription regulation</keyword>
<reference evidence="10 11" key="1">
    <citation type="submission" date="2019-04" db="EMBL/GenBank/DDBJ databases">
        <title>Isachenkonia alkalipeptolytica gen. nov. sp. nov. a new anaerobic, alkiliphilic organothrophic bacterium capable to reduce synthesized ferrihydrite isolated from a soda lake.</title>
        <authorList>
            <person name="Toshchakov S.V."/>
            <person name="Zavarzina D.G."/>
            <person name="Zhilina T.N."/>
            <person name="Kostrikina N.A."/>
            <person name="Kublanov I.V."/>
        </authorList>
    </citation>
    <scope>NUCLEOTIDE SEQUENCE [LARGE SCALE GENOMIC DNA]</scope>
    <source>
        <strain evidence="10 11">Z-1701</strain>
    </source>
</reference>
<evidence type="ECO:0000256" key="7">
    <source>
        <dbReference type="PROSITE-ProRule" id="PRU00169"/>
    </source>
</evidence>
<dbReference type="InterPro" id="IPR009057">
    <property type="entry name" value="Homeodomain-like_sf"/>
</dbReference>
<comment type="function">
    <text evidence="6">May play the central regulatory role in sporulation. It may be an element of the effector pathway responsible for the activation of sporulation genes in response to nutritional stress. Spo0A may act in concert with spo0H (a sigma factor) to control the expression of some genes that are critical to the sporulation process.</text>
</comment>
<evidence type="ECO:0000256" key="3">
    <source>
        <dbReference type="ARBA" id="ARBA00022840"/>
    </source>
</evidence>
<gene>
    <name evidence="10" type="ORF">ISALK_06615</name>
</gene>